<name>A0ABQ0TQG2_9BACL</name>
<gene>
    <name evidence="1" type="ORF">BRE01_37860</name>
</gene>
<evidence type="ECO:0000313" key="2">
    <source>
        <dbReference type="Proteomes" id="UP000319578"/>
    </source>
</evidence>
<dbReference type="EMBL" id="BJON01000015">
    <property type="protein sequence ID" value="GED70084.1"/>
    <property type="molecule type" value="Genomic_DNA"/>
</dbReference>
<keyword evidence="2" id="KW-1185">Reference proteome</keyword>
<protein>
    <submittedName>
        <fullName evidence="1">Uncharacterized protein</fullName>
    </submittedName>
</protein>
<sequence length="50" mass="5661">MLKIHQGHYIYTGREETLVRFLCTEGKSGARGYESEITIQAFATWAKAVV</sequence>
<organism evidence="1 2">
    <name type="scientific">Brevibacillus reuszeri</name>
    <dbReference type="NCBI Taxonomy" id="54915"/>
    <lineage>
        <taxon>Bacteria</taxon>
        <taxon>Bacillati</taxon>
        <taxon>Bacillota</taxon>
        <taxon>Bacilli</taxon>
        <taxon>Bacillales</taxon>
        <taxon>Paenibacillaceae</taxon>
        <taxon>Brevibacillus</taxon>
    </lineage>
</organism>
<accession>A0ABQ0TQG2</accession>
<evidence type="ECO:0000313" key="1">
    <source>
        <dbReference type="EMBL" id="GED70084.1"/>
    </source>
</evidence>
<proteinExistence type="predicted"/>
<dbReference type="Proteomes" id="UP000319578">
    <property type="component" value="Unassembled WGS sequence"/>
</dbReference>
<comment type="caution">
    <text evidence="1">The sequence shown here is derived from an EMBL/GenBank/DDBJ whole genome shotgun (WGS) entry which is preliminary data.</text>
</comment>
<reference evidence="1 2" key="1">
    <citation type="submission" date="2019-06" db="EMBL/GenBank/DDBJ databases">
        <title>Whole genome shotgun sequence of Brevibacillus reuszeri NBRC 15719.</title>
        <authorList>
            <person name="Hosoyama A."/>
            <person name="Uohara A."/>
            <person name="Ohji S."/>
            <person name="Ichikawa N."/>
        </authorList>
    </citation>
    <scope>NUCLEOTIDE SEQUENCE [LARGE SCALE GENOMIC DNA]</scope>
    <source>
        <strain evidence="1 2">NBRC 15719</strain>
    </source>
</reference>